<evidence type="ECO:0000256" key="1">
    <source>
        <dbReference type="ARBA" id="ARBA00001970"/>
    </source>
</evidence>
<reference evidence="6" key="1">
    <citation type="journal article" date="2020" name="Phytopathology">
        <title>Genome Sequence Resources of Colletotrichum truncatum, C. plurivorum, C. musicola, and C. sojae: Four Species Pathogenic to Soybean (Glycine max).</title>
        <authorList>
            <person name="Rogerio F."/>
            <person name="Boufleur T.R."/>
            <person name="Ciampi-Guillardi M."/>
            <person name="Sukno S.A."/>
            <person name="Thon M.R."/>
            <person name="Massola Junior N.S."/>
            <person name="Baroncelli R."/>
        </authorList>
    </citation>
    <scope>NUCLEOTIDE SEQUENCE</scope>
    <source>
        <strain evidence="6">LFN0074</strain>
    </source>
</reference>
<gene>
    <name evidence="6" type="ORF">CMUS01_10634</name>
</gene>
<evidence type="ECO:0000313" key="7">
    <source>
        <dbReference type="Proteomes" id="UP000639643"/>
    </source>
</evidence>
<dbReference type="EMBL" id="WIGM01000498">
    <property type="protein sequence ID" value="KAF6823569.1"/>
    <property type="molecule type" value="Genomic_DNA"/>
</dbReference>
<evidence type="ECO:0000256" key="5">
    <source>
        <dbReference type="ARBA" id="ARBA00023239"/>
    </source>
</evidence>
<dbReference type="AlphaFoldDB" id="A0A8H6K1U4"/>
<dbReference type="OrthoDB" id="3359285at2759"/>
<evidence type="ECO:0000256" key="3">
    <source>
        <dbReference type="ARBA" id="ARBA00022723"/>
    </source>
</evidence>
<protein>
    <submittedName>
        <fullName evidence="6">Phenylacetaldoxime dehydratase</fullName>
    </submittedName>
</protein>
<keyword evidence="4" id="KW-0408">Iron</keyword>
<keyword evidence="2" id="KW-0349">Heme</keyword>
<comment type="caution">
    <text evidence="6">The sequence shown here is derived from an EMBL/GenBank/DDBJ whole genome shotgun (WGS) entry which is preliminary data.</text>
</comment>
<evidence type="ECO:0000256" key="2">
    <source>
        <dbReference type="ARBA" id="ARBA00022617"/>
    </source>
</evidence>
<dbReference type="GO" id="GO:0016829">
    <property type="term" value="F:lyase activity"/>
    <property type="evidence" value="ECO:0007669"/>
    <property type="project" value="UniProtKB-KW"/>
</dbReference>
<dbReference type="GO" id="GO:0046872">
    <property type="term" value="F:metal ion binding"/>
    <property type="evidence" value="ECO:0007669"/>
    <property type="project" value="UniProtKB-KW"/>
</dbReference>
<organism evidence="6 7">
    <name type="scientific">Colletotrichum musicola</name>
    <dbReference type="NCBI Taxonomy" id="2175873"/>
    <lineage>
        <taxon>Eukaryota</taxon>
        <taxon>Fungi</taxon>
        <taxon>Dikarya</taxon>
        <taxon>Ascomycota</taxon>
        <taxon>Pezizomycotina</taxon>
        <taxon>Sordariomycetes</taxon>
        <taxon>Hypocreomycetidae</taxon>
        <taxon>Glomerellales</taxon>
        <taxon>Glomerellaceae</taxon>
        <taxon>Colletotrichum</taxon>
        <taxon>Colletotrichum orchidearum species complex</taxon>
    </lineage>
</organism>
<proteinExistence type="predicted"/>
<evidence type="ECO:0000256" key="4">
    <source>
        <dbReference type="ARBA" id="ARBA00023004"/>
    </source>
</evidence>
<evidence type="ECO:0000313" key="6">
    <source>
        <dbReference type="EMBL" id="KAF6823569.1"/>
    </source>
</evidence>
<comment type="cofactor">
    <cofactor evidence="1">
        <name>heme b</name>
        <dbReference type="ChEBI" id="CHEBI:60344"/>
    </cofactor>
</comment>
<dbReference type="InterPro" id="IPR025702">
    <property type="entry name" value="OXD"/>
</dbReference>
<keyword evidence="3" id="KW-0479">Metal-binding</keyword>
<keyword evidence="5" id="KW-0456">Lyase</keyword>
<dbReference type="Pfam" id="PF13816">
    <property type="entry name" value="Dehydratase_hem"/>
    <property type="match status" value="1"/>
</dbReference>
<keyword evidence="7" id="KW-1185">Reference proteome</keyword>
<name>A0A8H6K1U4_9PEZI</name>
<dbReference type="Proteomes" id="UP000639643">
    <property type="component" value="Unassembled WGS sequence"/>
</dbReference>
<accession>A0A8H6K1U4</accession>
<sequence length="364" mass="40974">MEPESAIPEWLRTERTVQARAPESFQPSYELYTSRFPRNTKDVVLAVIGAQYKTRELDNGAAIQTISSFISSASTPTPSRPGYHDFAAVTDNRGFFNIAILAYWTSKQAYDDWFATSGFGAWWTADVCGENHGWFFEVFYPSIDRLETVLTTTAPEGVSRLGESVSGPIQEHVYWGSMRDRLPIAQTDELLGDPVDAQNGTTALNGRTDQPGRIRVQGRKNLTVIRSGQDWSVAEPEERRLYIDSMQPPLMRGMDFLRDHGDEVGCFSCRFMEVVSVDPATGVAGKGTDKTFCLAYFDNLSSLERWSREHRTHLAIFAEFGRYAKAMGDRMSLRLFHEVLVLEPQQQVFEYVGCHEGTGMLTSL</sequence>